<evidence type="ECO:0000256" key="3">
    <source>
        <dbReference type="ARBA" id="ARBA00022840"/>
    </source>
</evidence>
<keyword evidence="3" id="KW-0067">ATP-binding</keyword>
<dbReference type="Gene3D" id="3.40.50.10810">
    <property type="entry name" value="Tandem AAA-ATPase domain"/>
    <property type="match status" value="1"/>
</dbReference>
<gene>
    <name evidence="6" type="ORF">PSTT_07460</name>
</gene>
<dbReference type="AlphaFoldDB" id="A0A2S4VGM6"/>
<evidence type="ECO:0000256" key="1">
    <source>
        <dbReference type="ARBA" id="ARBA00022741"/>
    </source>
</evidence>
<dbReference type="SMART" id="SM00487">
    <property type="entry name" value="DEXDc"/>
    <property type="match status" value="1"/>
</dbReference>
<evidence type="ECO:0000313" key="6">
    <source>
        <dbReference type="EMBL" id="POW08520.1"/>
    </source>
</evidence>
<evidence type="ECO:0000256" key="2">
    <source>
        <dbReference type="ARBA" id="ARBA00022801"/>
    </source>
</evidence>
<dbReference type="InterPro" id="IPR044753">
    <property type="entry name" value="HELLS_N"/>
</dbReference>
<reference evidence="6" key="1">
    <citation type="submission" date="2017-12" db="EMBL/GenBank/DDBJ databases">
        <title>Gene loss provides genomic basis for host adaptation in cereal stripe rust fungi.</title>
        <authorList>
            <person name="Xia C."/>
        </authorList>
    </citation>
    <scope>NUCLEOTIDE SEQUENCE [LARGE SCALE GENOMIC DNA]</scope>
    <source>
        <strain evidence="6">93-210</strain>
    </source>
</reference>
<feature type="compositionally biased region" description="Basic and acidic residues" evidence="4">
    <location>
        <begin position="160"/>
        <end position="183"/>
    </location>
</feature>
<sequence>GARLGDSRRVFRIWAHQTLPTQKADSNCGQTSAAQDKPDFHPTPGRLQGQYLACRHDGHSVRRIPSLAPGIPPKPRQSRRPQQCNLVTDDVIRSDTKADDLSATSIQEIVLEGTEKPESREKLARLNYLLKASGVYSKIIADNIERERASRAAALKKHAELVKKQETDPKKFESNSKKQDSTHSKQGPSPDPKAAERRSSRRTKAAGSSSQPDPPSKTKSSGRQSRRKKAAIVGEDPADTEAEIEKPSENAGPEDEDPSNNTTIPTETHDPHSGQPALITGATLRSYQLAGMHWLATLYENGLNGILADEMGLGKTLQTIAFLCYLRERGVWGPFLIVCPLSTVANWVNEFERFCPTVPVVLYHGTKAEREELRASRMAPPKDDPKAWLGKALGPSKRTNSKAKASGRAAQTNWTKQNTKDTFPIVVTSYEIVMNDCQFLRQYAWSYIVVDESHRLKNLECKLVQELKSYQSANRLLLTGTPLHNNLKELWSLLNFILPEVFDDYSSFEQWFDLSSVTAASDSAAALSTAQAQHIVTSLHAILKPFLLRRVKSEVETSLPKKKEYLLTAPLTAQQKELYDAVINRDLRTYLVNQKTQAGLANHADIIPPLPETCKRKRTPSPSLEGAAHGQNVKRSRTAEPDTDDRSLKEDTAKSNVPEGRNVRNRTRRAAATRKSVGYAEKSDRQFFKEVEEGECDEIDYTWDETHQLKTKSDEHQTNTHEQQVGQLAQKSVNQMKLLNMVMQLRKVCNHPWLFDWPIDPETGEQLVGDGLVAASGKMLLLDKLLKGLFDRGHKVLVFSQFTSMLDIIQDWATELKGWRVCRIDGVTRQDSPADTVILFDSDWNPQQDLQAQDRVHRIGQTKPVLVFRLVSGNTIESKILEKAGQKRKLETLVIGNGFDLTKKTEEEDLNSDEEIQNILLGKKSNRRKQKSMKELAEALLKTDGERITLVEQGDQILGDDQLDALLDRSDDAMERKLGWKTEGSSTVTTGVEVYHTKAAE</sequence>
<dbReference type="CDD" id="cd18793">
    <property type="entry name" value="SF2_C_SNF"/>
    <property type="match status" value="1"/>
</dbReference>
<dbReference type="InterPro" id="IPR027417">
    <property type="entry name" value="P-loop_NTPase"/>
</dbReference>
<dbReference type="Pfam" id="PF00176">
    <property type="entry name" value="SNF2-rel_dom"/>
    <property type="match status" value="1"/>
</dbReference>
<keyword evidence="1" id="KW-0547">Nucleotide-binding</keyword>
<feature type="region of interest" description="Disordered" evidence="4">
    <location>
        <begin position="21"/>
        <end position="46"/>
    </location>
</feature>
<dbReference type="FunFam" id="3.40.50.10810:FF:000063">
    <property type="entry name" value="Chromosome 12, whole genome shotgun sequence"/>
    <property type="match status" value="1"/>
</dbReference>
<protein>
    <recommendedName>
        <fullName evidence="5">Helicase ATP-binding domain-containing protein</fullName>
    </recommendedName>
</protein>
<dbReference type="Gene3D" id="3.40.50.300">
    <property type="entry name" value="P-loop containing nucleotide triphosphate hydrolases"/>
    <property type="match status" value="2"/>
</dbReference>
<dbReference type="VEuPathDB" id="FungiDB:PSTT_07460"/>
<feature type="compositionally biased region" description="Basic residues" evidence="4">
    <location>
        <begin position="663"/>
        <end position="672"/>
    </location>
</feature>
<proteinExistence type="predicted"/>
<feature type="non-terminal residue" evidence="6">
    <location>
        <position position="1001"/>
    </location>
</feature>
<dbReference type="PANTHER" id="PTHR10799">
    <property type="entry name" value="SNF2/RAD54 HELICASE FAMILY"/>
    <property type="match status" value="1"/>
</dbReference>
<keyword evidence="7" id="KW-1185">Reference proteome</keyword>
<dbReference type="GO" id="GO:0005524">
    <property type="term" value="F:ATP binding"/>
    <property type="evidence" value="ECO:0007669"/>
    <property type="project" value="InterPro"/>
</dbReference>
<feature type="domain" description="Helicase ATP-binding" evidence="5">
    <location>
        <begin position="296"/>
        <end position="500"/>
    </location>
</feature>
<dbReference type="InterPro" id="IPR049730">
    <property type="entry name" value="SNF2/RAD54-like_C"/>
</dbReference>
<feature type="compositionally biased region" description="Polar residues" evidence="4">
    <location>
        <begin position="206"/>
        <end position="223"/>
    </location>
</feature>
<keyword evidence="2" id="KW-0378">Hydrolase</keyword>
<evidence type="ECO:0000313" key="7">
    <source>
        <dbReference type="Proteomes" id="UP000239156"/>
    </source>
</evidence>
<dbReference type="EMBL" id="PKSL01000063">
    <property type="protein sequence ID" value="POW08520.1"/>
    <property type="molecule type" value="Genomic_DNA"/>
</dbReference>
<comment type="caution">
    <text evidence="6">The sequence shown here is derived from an EMBL/GenBank/DDBJ whole genome shotgun (WGS) entry which is preliminary data.</text>
</comment>
<dbReference type="InterPro" id="IPR000330">
    <property type="entry name" value="SNF2_N"/>
</dbReference>
<feature type="non-terminal residue" evidence="6">
    <location>
        <position position="1"/>
    </location>
</feature>
<feature type="compositionally biased region" description="Polar residues" evidence="4">
    <location>
        <begin position="21"/>
        <end position="34"/>
    </location>
</feature>
<dbReference type="InterPro" id="IPR014001">
    <property type="entry name" value="Helicase_ATP-bd"/>
</dbReference>
<evidence type="ECO:0000259" key="5">
    <source>
        <dbReference type="PROSITE" id="PS51192"/>
    </source>
</evidence>
<dbReference type="CDD" id="cd18009">
    <property type="entry name" value="DEXHc_HELLS_SMARCA6"/>
    <property type="match status" value="1"/>
</dbReference>
<feature type="region of interest" description="Disordered" evidence="4">
    <location>
        <begin position="603"/>
        <end position="676"/>
    </location>
</feature>
<feature type="region of interest" description="Disordered" evidence="4">
    <location>
        <begin position="160"/>
        <end position="277"/>
    </location>
</feature>
<evidence type="ECO:0000256" key="4">
    <source>
        <dbReference type="SAM" id="MobiDB-lite"/>
    </source>
</evidence>
<organism evidence="6 7">
    <name type="scientific">Puccinia striiformis</name>
    <dbReference type="NCBI Taxonomy" id="27350"/>
    <lineage>
        <taxon>Eukaryota</taxon>
        <taxon>Fungi</taxon>
        <taxon>Dikarya</taxon>
        <taxon>Basidiomycota</taxon>
        <taxon>Pucciniomycotina</taxon>
        <taxon>Pucciniomycetes</taxon>
        <taxon>Pucciniales</taxon>
        <taxon>Pucciniaceae</taxon>
        <taxon>Puccinia</taxon>
    </lineage>
</organism>
<dbReference type="VEuPathDB" id="FungiDB:PSHT_05280"/>
<dbReference type="GO" id="GO:0016787">
    <property type="term" value="F:hydrolase activity"/>
    <property type="evidence" value="ECO:0007669"/>
    <property type="project" value="UniProtKB-KW"/>
</dbReference>
<feature type="region of interest" description="Disordered" evidence="4">
    <location>
        <begin position="389"/>
        <end position="413"/>
    </location>
</feature>
<feature type="compositionally biased region" description="Basic and acidic residues" evidence="4">
    <location>
        <begin position="637"/>
        <end position="653"/>
    </location>
</feature>
<accession>A0A2S4VGM6</accession>
<dbReference type="PROSITE" id="PS51192">
    <property type="entry name" value="HELICASE_ATP_BIND_1"/>
    <property type="match status" value="1"/>
</dbReference>
<dbReference type="Proteomes" id="UP000239156">
    <property type="component" value="Unassembled WGS sequence"/>
</dbReference>
<dbReference type="SUPFAM" id="SSF52540">
    <property type="entry name" value="P-loop containing nucleoside triphosphate hydrolases"/>
    <property type="match status" value="2"/>
</dbReference>
<dbReference type="InterPro" id="IPR038718">
    <property type="entry name" value="SNF2-like_sf"/>
</dbReference>
<name>A0A2S4VGM6_9BASI</name>